<evidence type="ECO:0000313" key="1">
    <source>
        <dbReference type="EMBL" id="KCZ79755.1"/>
    </source>
</evidence>
<name>A0A059EXV2_9MICR</name>
<dbReference type="InterPro" id="IPR036322">
    <property type="entry name" value="WD40_repeat_dom_sf"/>
</dbReference>
<dbReference type="STRING" id="1288291.A0A059EXV2"/>
<dbReference type="PANTHER" id="PTHR19920">
    <property type="entry name" value="WD40 PROTEIN CIAO1"/>
    <property type="match status" value="1"/>
</dbReference>
<dbReference type="GO" id="GO:0016226">
    <property type="term" value="P:iron-sulfur cluster assembly"/>
    <property type="evidence" value="ECO:0007669"/>
    <property type="project" value="TreeGrafter"/>
</dbReference>
<keyword evidence="2" id="KW-1185">Reference proteome</keyword>
<dbReference type="HOGENOM" id="CLU_087330_0_0_1"/>
<dbReference type="Proteomes" id="UP000030655">
    <property type="component" value="Unassembled WGS sequence"/>
</dbReference>
<dbReference type="PANTHER" id="PTHR19920:SF0">
    <property type="entry name" value="CYTOSOLIC IRON-SULFUR PROTEIN ASSEMBLY PROTEIN CIAO1-RELATED"/>
    <property type="match status" value="1"/>
</dbReference>
<accession>A0A059EXV2</accession>
<gene>
    <name evidence="1" type="ORF">H312_02838</name>
</gene>
<dbReference type="EMBL" id="KK365232">
    <property type="protein sequence ID" value="KCZ79755.1"/>
    <property type="molecule type" value="Genomic_DNA"/>
</dbReference>
<dbReference type="Gene3D" id="2.130.10.10">
    <property type="entry name" value="YVTN repeat-like/Quinoprotein amine dehydrogenase"/>
    <property type="match status" value="1"/>
</dbReference>
<reference evidence="1 2" key="2">
    <citation type="submission" date="2014-03" db="EMBL/GenBank/DDBJ databases">
        <title>The Genome Sequence of Anncaliia algerae insect isolate PRA339.</title>
        <authorList>
            <consortium name="The Broad Institute Genome Sequencing Platform"/>
            <consortium name="The Broad Institute Genome Sequencing Center for Infectious Disease"/>
            <person name="Cuomo C."/>
            <person name="Becnel J."/>
            <person name="Sanscrainte N."/>
            <person name="Walker B."/>
            <person name="Young S.K."/>
            <person name="Zeng Q."/>
            <person name="Gargeya S."/>
            <person name="Fitzgerald M."/>
            <person name="Haas B."/>
            <person name="Abouelleil A."/>
            <person name="Alvarado L."/>
            <person name="Arachchi H.M."/>
            <person name="Berlin A.M."/>
            <person name="Chapman S.B."/>
            <person name="Dewar J."/>
            <person name="Goldberg J."/>
            <person name="Griggs A."/>
            <person name="Gujja S."/>
            <person name="Hansen M."/>
            <person name="Howarth C."/>
            <person name="Imamovic A."/>
            <person name="Larimer J."/>
            <person name="McCowan C."/>
            <person name="Murphy C."/>
            <person name="Neiman D."/>
            <person name="Pearson M."/>
            <person name="Priest M."/>
            <person name="Roberts A."/>
            <person name="Saif S."/>
            <person name="Shea T."/>
            <person name="Sisk P."/>
            <person name="Sykes S."/>
            <person name="Wortman J."/>
            <person name="Nusbaum C."/>
            <person name="Birren B."/>
        </authorList>
    </citation>
    <scope>NUCLEOTIDE SEQUENCE [LARGE SCALE GENOMIC DNA]</scope>
    <source>
        <strain evidence="1 2">PRA339</strain>
    </source>
</reference>
<dbReference type="SUPFAM" id="SSF50978">
    <property type="entry name" value="WD40 repeat-like"/>
    <property type="match status" value="1"/>
</dbReference>
<sequence>MKFTVKNITTDFSVYAISSIGKKILIGGTNNKLLIYEENNFKELASHKKSIKCTASFQNIFGCGSYDCTATIFREGKLFDEVFGPETEIKGIAINEKYIALATRGKTVWVVKYDLEIEIDTVLEDHTQDIKGCCFNNNRLFTYSYDGTIKIYEKNDSLDSWELIQSIYEGNTVWDISFTNDHLVSANDDGYIRVYSMYDEYVLIREISASLYPIHSICTFKENICFILNRDHLCIIDLEGNILEKIEKMNEINCLNYSEEMNSILVGQNGSFKIINII</sequence>
<reference evidence="2" key="1">
    <citation type="submission" date="2013-02" db="EMBL/GenBank/DDBJ databases">
        <authorList>
            <consortium name="The Broad Institute Genome Sequencing Platform"/>
            <person name="Cuomo C."/>
            <person name="Becnel J."/>
            <person name="Sanscrainte N."/>
            <person name="Walker B."/>
            <person name="Young S.K."/>
            <person name="Zeng Q."/>
            <person name="Gargeya S."/>
            <person name="Fitzgerald M."/>
            <person name="Haas B."/>
            <person name="Abouelleil A."/>
            <person name="Alvarado L."/>
            <person name="Arachchi H.M."/>
            <person name="Berlin A.M."/>
            <person name="Chapman S.B."/>
            <person name="Dewar J."/>
            <person name="Goldberg J."/>
            <person name="Griggs A."/>
            <person name="Gujja S."/>
            <person name="Hansen M."/>
            <person name="Howarth C."/>
            <person name="Imamovic A."/>
            <person name="Larimer J."/>
            <person name="McCowan C."/>
            <person name="Murphy C."/>
            <person name="Neiman D."/>
            <person name="Pearson M."/>
            <person name="Priest M."/>
            <person name="Roberts A."/>
            <person name="Saif S."/>
            <person name="Shea T."/>
            <person name="Sisk P."/>
            <person name="Sykes S."/>
            <person name="Wortman J."/>
            <person name="Nusbaum C."/>
            <person name="Birren B."/>
        </authorList>
    </citation>
    <scope>NUCLEOTIDE SEQUENCE [LARGE SCALE GENOMIC DNA]</scope>
    <source>
        <strain evidence="2">PRA339</strain>
    </source>
</reference>
<dbReference type="InterPro" id="IPR015943">
    <property type="entry name" value="WD40/YVTN_repeat-like_dom_sf"/>
</dbReference>
<protein>
    <submittedName>
        <fullName evidence="1">Uncharacterized protein</fullName>
    </submittedName>
</protein>
<dbReference type="InterPro" id="IPR001680">
    <property type="entry name" value="WD40_rpt"/>
</dbReference>
<proteinExistence type="predicted"/>
<dbReference type="VEuPathDB" id="MicrosporidiaDB:H312_02838"/>
<dbReference type="AlphaFoldDB" id="A0A059EXV2"/>
<dbReference type="GO" id="GO:0097361">
    <property type="term" value="C:cytosolic [4Fe-4S] assembly targeting complex"/>
    <property type="evidence" value="ECO:0007669"/>
    <property type="project" value="TreeGrafter"/>
</dbReference>
<organism evidence="1 2">
    <name type="scientific">Anncaliia algerae PRA339</name>
    <dbReference type="NCBI Taxonomy" id="1288291"/>
    <lineage>
        <taxon>Eukaryota</taxon>
        <taxon>Fungi</taxon>
        <taxon>Fungi incertae sedis</taxon>
        <taxon>Microsporidia</taxon>
        <taxon>Tubulinosematoidea</taxon>
        <taxon>Tubulinosematidae</taxon>
        <taxon>Anncaliia</taxon>
    </lineage>
</organism>
<dbReference type="SMART" id="SM00320">
    <property type="entry name" value="WD40"/>
    <property type="match status" value="3"/>
</dbReference>
<dbReference type="Pfam" id="PF00400">
    <property type="entry name" value="WD40"/>
    <property type="match status" value="2"/>
</dbReference>
<evidence type="ECO:0000313" key="2">
    <source>
        <dbReference type="Proteomes" id="UP000030655"/>
    </source>
</evidence>
<dbReference type="OrthoDB" id="284782at2759"/>